<keyword evidence="2" id="KW-1185">Reference proteome</keyword>
<evidence type="ECO:0000313" key="2">
    <source>
        <dbReference type="Proteomes" id="UP000593561"/>
    </source>
</evidence>
<organism evidence="1 2">
    <name type="scientific">Gossypium davidsonii</name>
    <name type="common">Davidson's cotton</name>
    <name type="synonym">Gossypium klotzschianum subsp. davidsonii</name>
    <dbReference type="NCBI Taxonomy" id="34287"/>
    <lineage>
        <taxon>Eukaryota</taxon>
        <taxon>Viridiplantae</taxon>
        <taxon>Streptophyta</taxon>
        <taxon>Embryophyta</taxon>
        <taxon>Tracheophyta</taxon>
        <taxon>Spermatophyta</taxon>
        <taxon>Magnoliopsida</taxon>
        <taxon>eudicotyledons</taxon>
        <taxon>Gunneridae</taxon>
        <taxon>Pentapetalae</taxon>
        <taxon>rosids</taxon>
        <taxon>malvids</taxon>
        <taxon>Malvales</taxon>
        <taxon>Malvaceae</taxon>
        <taxon>Malvoideae</taxon>
        <taxon>Gossypium</taxon>
    </lineage>
</organism>
<reference evidence="1 2" key="1">
    <citation type="journal article" date="2019" name="Genome Biol. Evol.">
        <title>Insights into the evolution of the New World diploid cottons (Gossypium, subgenus Houzingenia) based on genome sequencing.</title>
        <authorList>
            <person name="Grover C.E."/>
            <person name="Arick M.A. 2nd"/>
            <person name="Thrash A."/>
            <person name="Conover J.L."/>
            <person name="Sanders W.S."/>
            <person name="Peterson D.G."/>
            <person name="Frelichowski J.E."/>
            <person name="Scheffler J.A."/>
            <person name="Scheffler B.E."/>
            <person name="Wendel J.F."/>
        </authorList>
    </citation>
    <scope>NUCLEOTIDE SEQUENCE [LARGE SCALE GENOMIC DNA]</scope>
    <source>
        <strain evidence="1">27</strain>
        <tissue evidence="1">Leaf</tissue>
    </source>
</reference>
<name>A0A7J8S5Q6_GOSDV</name>
<comment type="caution">
    <text evidence="1">The sequence shown here is derived from an EMBL/GenBank/DDBJ whole genome shotgun (WGS) entry which is preliminary data.</text>
</comment>
<protein>
    <submittedName>
        <fullName evidence="1">Uncharacterized protein</fullName>
    </submittedName>
</protein>
<proteinExistence type="predicted"/>
<sequence length="152" mass="17596">MWVSPPSGFIKLNIDGTCSPVSGLLASTVVARDEYDNWVCRIGRSINGGLRGYLHRDLVLKIRELCSHEWRVGRGFDPWPWERNTFPGQSFTSLESTCGENYFEMVFRFCGGTKGCLTIFMERLPKKPLLERVMENFWLSRSCYKCFYSKKT</sequence>
<dbReference type="AlphaFoldDB" id="A0A7J8S5Q6"/>
<accession>A0A7J8S5Q6</accession>
<dbReference type="Proteomes" id="UP000593561">
    <property type="component" value="Unassembled WGS sequence"/>
</dbReference>
<gene>
    <name evidence="1" type="ORF">Godav_006869</name>
</gene>
<dbReference type="EMBL" id="JABFAC010000008">
    <property type="protein sequence ID" value="MBA0621223.1"/>
    <property type="molecule type" value="Genomic_DNA"/>
</dbReference>
<evidence type="ECO:0000313" key="1">
    <source>
        <dbReference type="EMBL" id="MBA0621223.1"/>
    </source>
</evidence>